<dbReference type="PROSITE" id="PS50089">
    <property type="entry name" value="ZF_RING_2"/>
    <property type="match status" value="1"/>
</dbReference>
<evidence type="ECO:0000256" key="5">
    <source>
        <dbReference type="SAM" id="MobiDB-lite"/>
    </source>
</evidence>
<dbReference type="PROSITE" id="PS00518">
    <property type="entry name" value="ZF_RING_1"/>
    <property type="match status" value="1"/>
</dbReference>
<dbReference type="Gene3D" id="1.10.10.2360">
    <property type="match status" value="1"/>
</dbReference>
<feature type="domain" description="B box-type" evidence="7">
    <location>
        <begin position="94"/>
        <end position="131"/>
    </location>
</feature>
<dbReference type="InterPro" id="IPR027370">
    <property type="entry name" value="Znf-RING_euk"/>
</dbReference>
<dbReference type="Pfam" id="PF21240">
    <property type="entry name" value="Nup98_GLEBS"/>
    <property type="match status" value="1"/>
</dbReference>
<gene>
    <name evidence="9" type="primary">LOC102807286</name>
</gene>
<organism evidence="8 9">
    <name type="scientific">Saccoglossus kowalevskii</name>
    <name type="common">Acorn worm</name>
    <dbReference type="NCBI Taxonomy" id="10224"/>
    <lineage>
        <taxon>Eukaryota</taxon>
        <taxon>Metazoa</taxon>
        <taxon>Hemichordata</taxon>
        <taxon>Enteropneusta</taxon>
        <taxon>Harrimaniidae</taxon>
        <taxon>Saccoglossus</taxon>
    </lineage>
</organism>
<feature type="region of interest" description="Disordered" evidence="5">
    <location>
        <begin position="786"/>
        <end position="840"/>
    </location>
</feature>
<evidence type="ECO:0000256" key="4">
    <source>
        <dbReference type="PROSITE-ProRule" id="PRU00024"/>
    </source>
</evidence>
<feature type="region of interest" description="Disordered" evidence="5">
    <location>
        <begin position="950"/>
        <end position="972"/>
    </location>
</feature>
<evidence type="ECO:0000313" key="8">
    <source>
        <dbReference type="Proteomes" id="UP000694865"/>
    </source>
</evidence>
<proteinExistence type="predicted"/>
<evidence type="ECO:0000256" key="1">
    <source>
        <dbReference type="ARBA" id="ARBA00022723"/>
    </source>
</evidence>
<feature type="compositionally biased region" description="Low complexity" evidence="5">
    <location>
        <begin position="731"/>
        <end position="744"/>
    </location>
</feature>
<dbReference type="Proteomes" id="UP000694865">
    <property type="component" value="Unplaced"/>
</dbReference>
<dbReference type="SUPFAM" id="SSF57845">
    <property type="entry name" value="B-box zinc-binding domain"/>
    <property type="match status" value="1"/>
</dbReference>
<keyword evidence="8" id="KW-1185">Reference proteome</keyword>
<dbReference type="CDD" id="cd19756">
    <property type="entry name" value="Bbox2"/>
    <property type="match status" value="1"/>
</dbReference>
<feature type="domain" description="RING-type" evidence="6">
    <location>
        <begin position="7"/>
        <end position="55"/>
    </location>
</feature>
<protein>
    <submittedName>
        <fullName evidence="9">Probable GPI-anchored adhesin-like protein PGA55-like</fullName>
    </submittedName>
</protein>
<dbReference type="SMART" id="SM00184">
    <property type="entry name" value="RING"/>
    <property type="match status" value="1"/>
</dbReference>
<dbReference type="PROSITE" id="PS50119">
    <property type="entry name" value="ZF_BBOX"/>
    <property type="match status" value="1"/>
</dbReference>
<sequence>MENELTCCICLELLETPIILSCSHNFCKKCVRSLLENGDHRFSLRRRSFSCPTCRTNYSLGYKDVDELQVNRALENIIAQYKKDKEASHAVIGSHKRMCELHNESLLFYCSSCKVLVCCLCQISGKHSKHESQVHLVQDIYEKLKKQLSSSISVMKEQLKKRMDDKNIVELDKEIESDLKITTKDIDETCDELVSCIRSKQNAMKDMLTMQVSDFQSRVTLKHEQIQRSKEILEKAKKLRKSQATDLVQFIKECQDAVTSLGWESTALKYSQSQSLEQPIIRKYLHTWNVKSALARMFLESHPETNSESKPFIFNSTVTSSAPSVQRFKSARKTGGMSQTVSTKTSPDISIKTMSSKLIQPAWSSFSFKVPYQPFKSPQVKFNAPQSNDDIYSVNIKTQHQCISAMEQYQHLSFEELRLEDYKENRKVADLFNTTVNTPMQISDSNDKVKDIPVAIFAVFYKPSLDVLTPSAFKPVTSGIQCMSLDKSIEEIRFANYKNGNKPEKMNSIFGVFGNKQSESQCVSNSSKSTVLTSSVAMSDVSPCLKSPVSFMNTVNNASKPAFSTFTAVDSRKESSSNFISEAKQDSLPNNEVNMDDAVRFNSCEVPVFCSRIKKKPVRRIITRVKYSPSKAPASKGFTSAFNVLSYQPHDRDGLMQYKLFSCGGSGSFSFPTDPPVSCMSGSSNNSKEFSPQMEDACHVKAPEVKMSPSCEDSPTRVKKEATPTVCDIRSSSSGMSLPSEEKSSTFSFKSIDIDATKLGDNSASLDYCMDGSWSPEYYCPTSPNYSPTSPKYSATSPKYSPTSPSYSPPSPSYSPASPSYCPTSPTYSPTDAPLQPNDNISEKEMHKSEQPVNVESISQDINVELSTECDDKTLQLGEGLSEEYGMNSNMRVKTDKPVCVTSDNESLSVNNIDTEKLYDQIIDSITIAVDSTDISTSTDTGDCSAKLDGTESRLAEAETSVDTVHRFDDVD</sequence>
<dbReference type="InterPro" id="IPR001841">
    <property type="entry name" value="Znf_RING"/>
</dbReference>
<accession>A0ABM0MND6</accession>
<dbReference type="InterPro" id="IPR017907">
    <property type="entry name" value="Znf_RING_CS"/>
</dbReference>
<dbReference type="Gene3D" id="3.30.160.60">
    <property type="entry name" value="Classic Zinc Finger"/>
    <property type="match status" value="1"/>
</dbReference>
<keyword evidence="2 4" id="KW-0863">Zinc-finger</keyword>
<evidence type="ECO:0000259" key="6">
    <source>
        <dbReference type="PROSITE" id="PS50089"/>
    </source>
</evidence>
<feature type="compositionally biased region" description="Low complexity" evidence="5">
    <location>
        <begin position="814"/>
        <end position="831"/>
    </location>
</feature>
<evidence type="ECO:0000313" key="9">
    <source>
        <dbReference type="RefSeq" id="XP_006821527.1"/>
    </source>
</evidence>
<dbReference type="SUPFAM" id="SSF57850">
    <property type="entry name" value="RING/U-box"/>
    <property type="match status" value="1"/>
</dbReference>
<evidence type="ECO:0000256" key="3">
    <source>
        <dbReference type="ARBA" id="ARBA00022833"/>
    </source>
</evidence>
<dbReference type="Gene3D" id="3.30.40.10">
    <property type="entry name" value="Zinc/RING finger domain, C3HC4 (zinc finger)"/>
    <property type="match status" value="1"/>
</dbReference>
<evidence type="ECO:0000256" key="2">
    <source>
        <dbReference type="ARBA" id="ARBA00022771"/>
    </source>
</evidence>
<dbReference type="InterPro" id="IPR000315">
    <property type="entry name" value="Znf_B-box"/>
</dbReference>
<dbReference type="GeneID" id="102807286"/>
<evidence type="ECO:0000259" key="7">
    <source>
        <dbReference type="PROSITE" id="PS50119"/>
    </source>
</evidence>
<name>A0ABM0MND6_SACKO</name>
<reference evidence="9" key="1">
    <citation type="submission" date="2025-08" db="UniProtKB">
        <authorList>
            <consortium name="RefSeq"/>
        </authorList>
    </citation>
    <scope>IDENTIFICATION</scope>
    <source>
        <tissue evidence="9">Testes</tissue>
    </source>
</reference>
<keyword evidence="1" id="KW-0479">Metal-binding</keyword>
<dbReference type="Pfam" id="PF00643">
    <property type="entry name" value="zf-B_box"/>
    <property type="match status" value="1"/>
</dbReference>
<feature type="compositionally biased region" description="Low complexity" evidence="5">
    <location>
        <begin position="793"/>
        <end position="806"/>
    </location>
</feature>
<dbReference type="InterPro" id="IPR013083">
    <property type="entry name" value="Znf_RING/FYVE/PHD"/>
</dbReference>
<dbReference type="RefSeq" id="XP_006821527.1">
    <property type="nucleotide sequence ID" value="XM_006821464.1"/>
</dbReference>
<feature type="region of interest" description="Disordered" evidence="5">
    <location>
        <begin position="709"/>
        <end position="744"/>
    </location>
</feature>
<keyword evidence="3" id="KW-0862">Zinc</keyword>
<dbReference type="InterPro" id="IPR050143">
    <property type="entry name" value="TRIM/RBCC"/>
</dbReference>
<dbReference type="PANTHER" id="PTHR24103">
    <property type="entry name" value="E3 UBIQUITIN-PROTEIN LIGASE TRIM"/>
    <property type="match status" value="1"/>
</dbReference>
<dbReference type="Pfam" id="PF13445">
    <property type="entry name" value="zf-RING_UBOX"/>
    <property type="match status" value="1"/>
</dbReference>